<evidence type="ECO:0000313" key="3">
    <source>
        <dbReference type="EMBL" id="KAK2170844.1"/>
    </source>
</evidence>
<feature type="compositionally biased region" description="Acidic residues" evidence="1">
    <location>
        <begin position="698"/>
        <end position="716"/>
    </location>
</feature>
<accession>A0AAD9NKU3</accession>
<feature type="compositionally biased region" description="Basic and acidic residues" evidence="1">
    <location>
        <begin position="205"/>
        <end position="223"/>
    </location>
</feature>
<feature type="domain" description="R3H" evidence="2">
    <location>
        <begin position="10"/>
        <end position="54"/>
    </location>
</feature>
<proteinExistence type="predicted"/>
<feature type="compositionally biased region" description="Basic and acidic residues" evidence="1">
    <location>
        <begin position="89"/>
        <end position="106"/>
    </location>
</feature>
<dbReference type="GO" id="GO:0003676">
    <property type="term" value="F:nucleic acid binding"/>
    <property type="evidence" value="ECO:0007669"/>
    <property type="project" value="InterPro"/>
</dbReference>
<dbReference type="Pfam" id="PF01424">
    <property type="entry name" value="R3H"/>
    <property type="match status" value="1"/>
</dbReference>
<gene>
    <name evidence="3" type="ORF">NP493_1132g00042</name>
</gene>
<evidence type="ECO:0000259" key="2">
    <source>
        <dbReference type="Pfam" id="PF01424"/>
    </source>
</evidence>
<feature type="compositionally biased region" description="Basic and acidic residues" evidence="1">
    <location>
        <begin position="293"/>
        <end position="305"/>
    </location>
</feature>
<evidence type="ECO:0000256" key="1">
    <source>
        <dbReference type="SAM" id="MobiDB-lite"/>
    </source>
</evidence>
<comment type="caution">
    <text evidence="3">The sequence shown here is derived from an EMBL/GenBank/DDBJ whole genome shotgun (WGS) entry which is preliminary data.</text>
</comment>
<dbReference type="SUPFAM" id="SSF82708">
    <property type="entry name" value="R3H domain"/>
    <property type="match status" value="1"/>
</dbReference>
<dbReference type="InterPro" id="IPR036867">
    <property type="entry name" value="R3H_dom_sf"/>
</dbReference>
<feature type="compositionally biased region" description="Polar residues" evidence="1">
    <location>
        <begin position="244"/>
        <end position="254"/>
    </location>
</feature>
<dbReference type="Gene3D" id="3.30.1370.50">
    <property type="entry name" value="R3H-like domain"/>
    <property type="match status" value="1"/>
</dbReference>
<feature type="compositionally biased region" description="Polar residues" evidence="1">
    <location>
        <begin position="398"/>
        <end position="410"/>
    </location>
</feature>
<dbReference type="InterPro" id="IPR001374">
    <property type="entry name" value="R3H_dom"/>
</dbReference>
<feature type="region of interest" description="Disordered" evidence="1">
    <location>
        <begin position="394"/>
        <end position="438"/>
    </location>
</feature>
<feature type="region of interest" description="Disordered" evidence="1">
    <location>
        <begin position="89"/>
        <end position="342"/>
    </location>
</feature>
<feature type="compositionally biased region" description="Basic and acidic residues" evidence="1">
    <location>
        <begin position="146"/>
        <end position="162"/>
    </location>
</feature>
<feature type="region of interest" description="Disordered" evidence="1">
    <location>
        <begin position="689"/>
        <end position="776"/>
    </location>
</feature>
<dbReference type="AlphaFoldDB" id="A0AAD9NKU3"/>
<name>A0AAD9NKU3_RIDPI</name>
<dbReference type="EMBL" id="JAODUO010001131">
    <property type="protein sequence ID" value="KAK2170844.1"/>
    <property type="molecule type" value="Genomic_DNA"/>
</dbReference>
<evidence type="ECO:0000313" key="4">
    <source>
        <dbReference type="Proteomes" id="UP001209878"/>
    </source>
</evidence>
<protein>
    <recommendedName>
        <fullName evidence="2">R3H domain-containing protein</fullName>
    </recommendedName>
</protein>
<dbReference type="Proteomes" id="UP001209878">
    <property type="component" value="Unassembled WGS sequence"/>
</dbReference>
<reference evidence="3" key="1">
    <citation type="journal article" date="2023" name="Mol. Biol. Evol.">
        <title>Third-Generation Sequencing Reveals the Adaptive Role of the Epigenome in Three Deep-Sea Polychaetes.</title>
        <authorList>
            <person name="Perez M."/>
            <person name="Aroh O."/>
            <person name="Sun Y."/>
            <person name="Lan Y."/>
            <person name="Juniper S.K."/>
            <person name="Young C.R."/>
            <person name="Angers B."/>
            <person name="Qian P.Y."/>
        </authorList>
    </citation>
    <scope>NUCLEOTIDE SEQUENCE</scope>
    <source>
        <strain evidence="3">R07B-5</strain>
    </source>
</reference>
<keyword evidence="4" id="KW-1185">Reference proteome</keyword>
<organism evidence="3 4">
    <name type="scientific">Ridgeia piscesae</name>
    <name type="common">Tubeworm</name>
    <dbReference type="NCBI Taxonomy" id="27915"/>
    <lineage>
        <taxon>Eukaryota</taxon>
        <taxon>Metazoa</taxon>
        <taxon>Spiralia</taxon>
        <taxon>Lophotrochozoa</taxon>
        <taxon>Annelida</taxon>
        <taxon>Polychaeta</taxon>
        <taxon>Sedentaria</taxon>
        <taxon>Canalipalpata</taxon>
        <taxon>Sabellida</taxon>
        <taxon>Siboglinidae</taxon>
        <taxon>Ridgeia</taxon>
    </lineage>
</organism>
<feature type="compositionally biased region" description="Polar residues" evidence="1">
    <location>
        <begin position="718"/>
        <end position="751"/>
    </location>
</feature>
<sequence length="776" mass="84630">MQPNKNPNTKRRVLLFPPVLSYFRLLIHKTVEGFPALCSFSVGEDDDRRTVVCRQETVLKAYLCDWTSEVSVGIANVRRTVAMNQQRWGHDGYQDGYRDGYQDRRQAPPSRRNQADNFSPDAKETPVTGDEYDTAKCISSAGTHQSSDRPIRNPMDKRKDETVETATTPARQRPRSKPKRPDVAIYVPRGRRQQEHTNTQTCPSEHGESTQEKPAKKSAEKSGRHTGALSMPRLRRPQREKIGNQESAAVSSIRTDVPPEGDTSHGTLIVTGEDSLGDAVKHKAKRKKGSSRTPDEKTGRDTVKKDGKKKRKDGLELVAPPGDMKTKGSSESEICSLHSHDDSLSISPEYADTSLLVESGHISCGTSIEERVQSQDALQSVDIDQLQVSATRCDGNAETMSTEPSGQSNSAEKDDDKSHQPLVDADQLPGNRETDGSHELTGSHVEAAIPAVELVECTDVPRSCSDQMESQLNDKSCLTDEDVCRNVDLETLGETAALENEVKVSCGECMSVEDLMVEQCVTKRSNNNAKEVGLGAKLDTEPETQQPYGGDNISQNVHTTIESKNVVDATSELKLSVCSEKPLTTDSLTDAISGNGCGCGAPCRCGTSENSATGDALVTRDHECCTGDAEAENGEGRCISEESEQLEDGLNCEHENKLKESDNETHSTNELAGNKVNEQAATEICKSKCEKSERSVCDDNESESNVDMQDDIDVLGETESNVHSGNNVSEDESVTYNIESGNENESCQLKPSSDDTGRVQSKPDVASKKTKKKGQS</sequence>